<evidence type="ECO:0000256" key="4">
    <source>
        <dbReference type="ARBA" id="ARBA00023235"/>
    </source>
</evidence>
<dbReference type="EC" id="5.2.1.8" evidence="6"/>
<evidence type="ECO:0000256" key="3">
    <source>
        <dbReference type="ARBA" id="ARBA00023110"/>
    </source>
</evidence>
<dbReference type="RefSeq" id="WP_192010433.1">
    <property type="nucleotide sequence ID" value="NZ_JACYTQ010000004.1"/>
</dbReference>
<name>A0ABR9AL54_9BACT</name>
<sequence>MKQYIFGILGLMLIAGMISCEPNNPYDLGPVYDVAGNLEKDSVKIAEYLETAEYDSLYRIHDPSGVVIIVQEEGAGSRPFNGNLVYTNFVGKLTDGTVFDTNIQSVAEENGLHEEGDEYNPFPFYVVSASNSTSSGAIYGFSLGFKRLRSGSKGVIIIPSPYAYRDVDREKIPANSVLVFEVDFLGMD</sequence>
<dbReference type="InterPro" id="IPR001179">
    <property type="entry name" value="PPIase_FKBP_dom"/>
</dbReference>
<dbReference type="PANTHER" id="PTHR43811:SF23">
    <property type="entry name" value="FKBP-TYPE 22 KDA PEPTIDYL-PROLYL CIS-TRANS ISOMERASE"/>
    <property type="match status" value="1"/>
</dbReference>
<proteinExistence type="inferred from homology"/>
<dbReference type="Pfam" id="PF00254">
    <property type="entry name" value="FKBP_C"/>
    <property type="match status" value="1"/>
</dbReference>
<evidence type="ECO:0000259" key="7">
    <source>
        <dbReference type="PROSITE" id="PS50059"/>
    </source>
</evidence>
<comment type="catalytic activity">
    <reaction evidence="1 5 6">
        <text>[protein]-peptidylproline (omega=180) = [protein]-peptidylproline (omega=0)</text>
        <dbReference type="Rhea" id="RHEA:16237"/>
        <dbReference type="Rhea" id="RHEA-COMP:10747"/>
        <dbReference type="Rhea" id="RHEA-COMP:10748"/>
        <dbReference type="ChEBI" id="CHEBI:83833"/>
        <dbReference type="ChEBI" id="CHEBI:83834"/>
        <dbReference type="EC" id="5.2.1.8"/>
    </reaction>
</comment>
<dbReference type="EMBL" id="JACYTQ010000004">
    <property type="protein sequence ID" value="MBD8489539.1"/>
    <property type="molecule type" value="Genomic_DNA"/>
</dbReference>
<keyword evidence="3 5" id="KW-0697">Rotamase</keyword>
<dbReference type="GO" id="GO:0016853">
    <property type="term" value="F:isomerase activity"/>
    <property type="evidence" value="ECO:0007669"/>
    <property type="project" value="UniProtKB-KW"/>
</dbReference>
<evidence type="ECO:0000256" key="5">
    <source>
        <dbReference type="PROSITE-ProRule" id="PRU00277"/>
    </source>
</evidence>
<comment type="similarity">
    <text evidence="2 6">Belongs to the FKBP-type PPIase family.</text>
</comment>
<dbReference type="SUPFAM" id="SSF54534">
    <property type="entry name" value="FKBP-like"/>
    <property type="match status" value="1"/>
</dbReference>
<dbReference type="InterPro" id="IPR046357">
    <property type="entry name" value="PPIase_dom_sf"/>
</dbReference>
<feature type="domain" description="PPIase FKBP-type" evidence="7">
    <location>
        <begin position="82"/>
        <end position="188"/>
    </location>
</feature>
<evidence type="ECO:0000313" key="9">
    <source>
        <dbReference type="Proteomes" id="UP000647133"/>
    </source>
</evidence>
<keyword evidence="9" id="KW-1185">Reference proteome</keyword>
<evidence type="ECO:0000313" key="8">
    <source>
        <dbReference type="EMBL" id="MBD8489539.1"/>
    </source>
</evidence>
<protein>
    <recommendedName>
        <fullName evidence="6">Peptidyl-prolyl cis-trans isomerase</fullName>
        <ecNumber evidence="6">5.2.1.8</ecNumber>
    </recommendedName>
</protein>
<dbReference type="PROSITE" id="PS50059">
    <property type="entry name" value="FKBP_PPIASE"/>
    <property type="match status" value="1"/>
</dbReference>
<organism evidence="8 9">
    <name type="scientific">Echinicola arenosa</name>
    <dbReference type="NCBI Taxonomy" id="2774144"/>
    <lineage>
        <taxon>Bacteria</taxon>
        <taxon>Pseudomonadati</taxon>
        <taxon>Bacteroidota</taxon>
        <taxon>Cytophagia</taxon>
        <taxon>Cytophagales</taxon>
        <taxon>Cyclobacteriaceae</taxon>
        <taxon>Echinicola</taxon>
    </lineage>
</organism>
<accession>A0ABR9AL54</accession>
<dbReference type="PROSITE" id="PS51257">
    <property type="entry name" value="PROKAR_LIPOPROTEIN"/>
    <property type="match status" value="1"/>
</dbReference>
<keyword evidence="4 5" id="KW-0413">Isomerase</keyword>
<evidence type="ECO:0000256" key="6">
    <source>
        <dbReference type="RuleBase" id="RU003915"/>
    </source>
</evidence>
<gene>
    <name evidence="8" type="ORF">IFO69_12360</name>
</gene>
<dbReference type="Gene3D" id="3.10.50.40">
    <property type="match status" value="1"/>
</dbReference>
<reference evidence="8 9" key="1">
    <citation type="submission" date="2020-09" db="EMBL/GenBank/DDBJ databases">
        <title>Echinicola sp. CAU 1574 isolated from sand of Sido Beach.</title>
        <authorList>
            <person name="Kim W."/>
        </authorList>
    </citation>
    <scope>NUCLEOTIDE SEQUENCE [LARGE SCALE GENOMIC DNA]</scope>
    <source>
        <strain evidence="8 9">CAU 1574</strain>
    </source>
</reference>
<evidence type="ECO:0000256" key="2">
    <source>
        <dbReference type="ARBA" id="ARBA00006577"/>
    </source>
</evidence>
<dbReference type="PANTHER" id="PTHR43811">
    <property type="entry name" value="FKBP-TYPE PEPTIDYL-PROLYL CIS-TRANS ISOMERASE FKPA"/>
    <property type="match status" value="1"/>
</dbReference>
<evidence type="ECO:0000256" key="1">
    <source>
        <dbReference type="ARBA" id="ARBA00000971"/>
    </source>
</evidence>
<comment type="caution">
    <text evidence="8">The sequence shown here is derived from an EMBL/GenBank/DDBJ whole genome shotgun (WGS) entry which is preliminary data.</text>
</comment>
<dbReference type="Proteomes" id="UP000647133">
    <property type="component" value="Unassembled WGS sequence"/>
</dbReference>